<feature type="binding site" evidence="14">
    <location>
        <position position="813"/>
    </location>
    <ligand>
        <name>ATP</name>
        <dbReference type="ChEBI" id="CHEBI:30616"/>
    </ligand>
</feature>
<evidence type="ECO:0000256" key="12">
    <source>
        <dbReference type="ARBA" id="ARBA00049128"/>
    </source>
</evidence>
<name>A0AA39CMK3_9EURO</name>
<feature type="active site" description="4-aspartylphosphate intermediate" evidence="13">
    <location>
        <position position="470"/>
    </location>
</feature>
<dbReference type="SFLD" id="SFLDG00002">
    <property type="entry name" value="C1.7:_P-type_atpase_like"/>
    <property type="match status" value="1"/>
</dbReference>
<feature type="binding site" evidence="14">
    <location>
        <position position="646"/>
    </location>
    <ligand>
        <name>ATP</name>
        <dbReference type="ChEBI" id="CHEBI:30616"/>
    </ligand>
</feature>
<evidence type="ECO:0000256" key="14">
    <source>
        <dbReference type="PIRSR" id="PIRSR606539-2"/>
    </source>
</evidence>
<feature type="binding site" evidence="15">
    <location>
        <position position="470"/>
    </location>
    <ligand>
        <name>Mg(2+)</name>
        <dbReference type="ChEBI" id="CHEBI:18420"/>
    </ligand>
</feature>
<feature type="binding site" evidence="14">
    <location>
        <position position="472"/>
    </location>
    <ligand>
        <name>ATP</name>
        <dbReference type="ChEBI" id="CHEBI:30616"/>
    </ligand>
</feature>
<keyword evidence="6 14" id="KW-0067">ATP-binding</keyword>
<feature type="binding site" evidence="14">
    <location>
        <position position="906"/>
    </location>
    <ligand>
        <name>ATP</name>
        <dbReference type="ChEBI" id="CHEBI:30616"/>
    </ligand>
</feature>
<accession>A0AA39CMK3</accession>
<feature type="binding site" evidence="14">
    <location>
        <position position="930"/>
    </location>
    <ligand>
        <name>ATP</name>
        <dbReference type="ChEBI" id="CHEBI:30616"/>
    </ligand>
</feature>
<keyword evidence="21" id="KW-1185">Reference proteome</keyword>
<evidence type="ECO:0000256" key="16">
    <source>
        <dbReference type="RuleBase" id="RU362033"/>
    </source>
</evidence>
<evidence type="ECO:0000256" key="17">
    <source>
        <dbReference type="SAM" id="MobiDB-lite"/>
    </source>
</evidence>
<dbReference type="Pfam" id="PF13246">
    <property type="entry name" value="Cation_ATPase"/>
    <property type="match status" value="1"/>
</dbReference>
<feature type="transmembrane region" description="Helical" evidence="16">
    <location>
        <begin position="1173"/>
        <end position="1192"/>
    </location>
</feature>
<dbReference type="SFLD" id="SFLDF00027">
    <property type="entry name" value="p-type_atpase"/>
    <property type="match status" value="1"/>
</dbReference>
<evidence type="ECO:0000256" key="8">
    <source>
        <dbReference type="ARBA" id="ARBA00022967"/>
    </source>
</evidence>
<dbReference type="SUPFAM" id="SSF81653">
    <property type="entry name" value="Calcium ATPase, transduction domain A"/>
    <property type="match status" value="1"/>
</dbReference>
<evidence type="ECO:0000256" key="2">
    <source>
        <dbReference type="ARBA" id="ARBA00008109"/>
    </source>
</evidence>
<feature type="transmembrane region" description="Helical" evidence="16">
    <location>
        <begin position="400"/>
        <end position="422"/>
    </location>
</feature>
<evidence type="ECO:0000256" key="7">
    <source>
        <dbReference type="ARBA" id="ARBA00022842"/>
    </source>
</evidence>
<dbReference type="InterPro" id="IPR023298">
    <property type="entry name" value="ATPase_P-typ_TM_dom_sf"/>
</dbReference>
<dbReference type="AlphaFoldDB" id="A0AA39CMK3"/>
<dbReference type="GO" id="GO:0005524">
    <property type="term" value="F:ATP binding"/>
    <property type="evidence" value="ECO:0007669"/>
    <property type="project" value="UniProtKB-UniRule"/>
</dbReference>
<dbReference type="EMBL" id="JAPDRK010000004">
    <property type="protein sequence ID" value="KAJ9613371.1"/>
    <property type="molecule type" value="Genomic_DNA"/>
</dbReference>
<reference evidence="20" key="1">
    <citation type="submission" date="2022-10" db="EMBL/GenBank/DDBJ databases">
        <title>Culturing micro-colonial fungi from biological soil crusts in the Mojave desert and describing Neophaeococcomyces mojavensis, and introducing the new genera and species Taxawa tesnikishii.</title>
        <authorList>
            <person name="Kurbessoian T."/>
            <person name="Stajich J.E."/>
        </authorList>
    </citation>
    <scope>NUCLEOTIDE SEQUENCE</scope>
    <source>
        <strain evidence="20">TK_41</strain>
    </source>
</reference>
<dbReference type="SUPFAM" id="SSF81660">
    <property type="entry name" value="Metal cation-transporting ATPase, ATP-binding domain N"/>
    <property type="match status" value="1"/>
</dbReference>
<dbReference type="InterPro" id="IPR001757">
    <property type="entry name" value="P_typ_ATPase"/>
</dbReference>
<organism evidence="20 21">
    <name type="scientific">Cladophialophora chaetospira</name>
    <dbReference type="NCBI Taxonomy" id="386627"/>
    <lineage>
        <taxon>Eukaryota</taxon>
        <taxon>Fungi</taxon>
        <taxon>Dikarya</taxon>
        <taxon>Ascomycota</taxon>
        <taxon>Pezizomycotina</taxon>
        <taxon>Eurotiomycetes</taxon>
        <taxon>Chaetothyriomycetidae</taxon>
        <taxon>Chaetothyriales</taxon>
        <taxon>Herpotrichiellaceae</taxon>
        <taxon>Cladophialophora</taxon>
    </lineage>
</organism>
<dbReference type="InterPro" id="IPR023299">
    <property type="entry name" value="ATPase_P-typ_cyto_dom_N"/>
</dbReference>
<dbReference type="SFLD" id="SFLDS00003">
    <property type="entry name" value="Haloacid_Dehalogenase"/>
    <property type="match status" value="1"/>
</dbReference>
<dbReference type="GO" id="GO:0016887">
    <property type="term" value="F:ATP hydrolysis activity"/>
    <property type="evidence" value="ECO:0007669"/>
    <property type="project" value="InterPro"/>
</dbReference>
<dbReference type="Pfam" id="PF16209">
    <property type="entry name" value="PhoLip_ATPase_N"/>
    <property type="match status" value="1"/>
</dbReference>
<keyword evidence="10 16" id="KW-0472">Membrane</keyword>
<keyword evidence="4 15" id="KW-0479">Metal-binding</keyword>
<evidence type="ECO:0000313" key="20">
    <source>
        <dbReference type="EMBL" id="KAJ9613371.1"/>
    </source>
</evidence>
<dbReference type="GO" id="GO:0005886">
    <property type="term" value="C:plasma membrane"/>
    <property type="evidence" value="ECO:0007669"/>
    <property type="project" value="TreeGrafter"/>
</dbReference>
<dbReference type="PROSITE" id="PS00154">
    <property type="entry name" value="ATPASE_E1_E2"/>
    <property type="match status" value="1"/>
</dbReference>
<evidence type="ECO:0000256" key="11">
    <source>
        <dbReference type="ARBA" id="ARBA00034036"/>
    </source>
</evidence>
<feature type="compositionally biased region" description="Low complexity" evidence="17">
    <location>
        <begin position="26"/>
        <end position="35"/>
    </location>
</feature>
<dbReference type="GO" id="GO:0140326">
    <property type="term" value="F:ATPase-coupled intramembrane lipid transporter activity"/>
    <property type="evidence" value="ECO:0007669"/>
    <property type="project" value="UniProtKB-EC"/>
</dbReference>
<dbReference type="SUPFAM" id="SSF81665">
    <property type="entry name" value="Calcium ATPase, transmembrane domain M"/>
    <property type="match status" value="1"/>
</dbReference>
<dbReference type="InterPro" id="IPR018303">
    <property type="entry name" value="ATPase_P-typ_P_site"/>
</dbReference>
<comment type="subcellular location">
    <subcellularLocation>
        <location evidence="1 16">Membrane</location>
        <topology evidence="1 16">Multi-pass membrane protein</topology>
    </subcellularLocation>
</comment>
<evidence type="ECO:0000256" key="15">
    <source>
        <dbReference type="PIRSR" id="PIRSR606539-3"/>
    </source>
</evidence>
<dbReference type="Gene3D" id="2.70.150.10">
    <property type="entry name" value="Calcium-transporting ATPase, cytoplasmic transduction domain A"/>
    <property type="match status" value="1"/>
</dbReference>
<keyword evidence="9 16" id="KW-1133">Transmembrane helix</keyword>
<dbReference type="NCBIfam" id="TIGR01494">
    <property type="entry name" value="ATPase_P-type"/>
    <property type="match status" value="1"/>
</dbReference>
<keyword evidence="8 16" id="KW-1278">Translocase</keyword>
<feature type="region of interest" description="Disordered" evidence="17">
    <location>
        <begin position="1"/>
        <end position="36"/>
    </location>
</feature>
<dbReference type="Pfam" id="PF16212">
    <property type="entry name" value="PhoLip_ATPase_C"/>
    <property type="match status" value="1"/>
</dbReference>
<dbReference type="GO" id="GO:0000287">
    <property type="term" value="F:magnesium ion binding"/>
    <property type="evidence" value="ECO:0007669"/>
    <property type="project" value="UniProtKB-UniRule"/>
</dbReference>
<dbReference type="PANTHER" id="PTHR24092:SF174">
    <property type="entry name" value="PHOSPHOLIPID-TRANSPORTING ATPASE DNF3-RELATED"/>
    <property type="match status" value="1"/>
</dbReference>
<dbReference type="Gene3D" id="3.40.1110.10">
    <property type="entry name" value="Calcium-transporting ATPase, cytoplasmic domain N"/>
    <property type="match status" value="2"/>
</dbReference>
<feature type="binding site" evidence="14">
    <location>
        <position position="598"/>
    </location>
    <ligand>
        <name>ATP</name>
        <dbReference type="ChEBI" id="CHEBI:30616"/>
    </ligand>
</feature>
<comment type="cofactor">
    <cofactor evidence="15">
        <name>Mg(2+)</name>
        <dbReference type="ChEBI" id="CHEBI:18420"/>
    </cofactor>
</comment>
<dbReference type="InterPro" id="IPR023214">
    <property type="entry name" value="HAD_sf"/>
</dbReference>
<feature type="binding site" evidence="15">
    <location>
        <position position="931"/>
    </location>
    <ligand>
        <name>Mg(2+)</name>
        <dbReference type="ChEBI" id="CHEBI:18420"/>
    </ligand>
</feature>
<dbReference type="InterPro" id="IPR044492">
    <property type="entry name" value="P_typ_ATPase_HD_dom"/>
</dbReference>
<dbReference type="FunFam" id="3.40.50.1000:FF:000001">
    <property type="entry name" value="Phospholipid-transporting ATPase IC"/>
    <property type="match status" value="1"/>
</dbReference>
<feature type="transmembrane region" description="Helical" evidence="16">
    <location>
        <begin position="1100"/>
        <end position="1119"/>
    </location>
</feature>
<feature type="binding site" evidence="14">
    <location>
        <position position="931"/>
    </location>
    <ligand>
        <name>ATP</name>
        <dbReference type="ChEBI" id="CHEBI:30616"/>
    </ligand>
</feature>
<evidence type="ECO:0000256" key="13">
    <source>
        <dbReference type="PIRSR" id="PIRSR606539-1"/>
    </source>
</evidence>
<dbReference type="PRINTS" id="PR00119">
    <property type="entry name" value="CATATPASE"/>
</dbReference>
<comment type="catalytic activity">
    <reaction evidence="12">
        <text>a 1,2-diacyl-sn-glycero-3-phosphoethanolamine(out) + ATP + H2O = a 1,2-diacyl-sn-glycero-3-phosphoethanolamine(in) + ADP + phosphate + H(+)</text>
        <dbReference type="Rhea" id="RHEA:66132"/>
        <dbReference type="ChEBI" id="CHEBI:15377"/>
        <dbReference type="ChEBI" id="CHEBI:15378"/>
        <dbReference type="ChEBI" id="CHEBI:30616"/>
        <dbReference type="ChEBI" id="CHEBI:43474"/>
        <dbReference type="ChEBI" id="CHEBI:64612"/>
        <dbReference type="ChEBI" id="CHEBI:456216"/>
    </reaction>
    <physiologicalReaction direction="left-to-right" evidence="12">
        <dbReference type="Rhea" id="RHEA:66133"/>
    </physiologicalReaction>
</comment>
<dbReference type="Proteomes" id="UP001172673">
    <property type="component" value="Unassembled WGS sequence"/>
</dbReference>
<keyword evidence="3 16" id="KW-0812">Transmembrane</keyword>
<dbReference type="GO" id="GO:0045332">
    <property type="term" value="P:phospholipid translocation"/>
    <property type="evidence" value="ECO:0007669"/>
    <property type="project" value="TreeGrafter"/>
</dbReference>
<comment type="catalytic activity">
    <reaction evidence="11 16">
        <text>ATP + H2O + phospholipidSide 1 = ADP + phosphate + phospholipidSide 2.</text>
        <dbReference type="EC" id="7.6.2.1"/>
    </reaction>
</comment>
<evidence type="ECO:0000256" key="9">
    <source>
        <dbReference type="ARBA" id="ARBA00022989"/>
    </source>
</evidence>
<dbReference type="GO" id="GO:0032456">
    <property type="term" value="P:endocytic recycling"/>
    <property type="evidence" value="ECO:0007669"/>
    <property type="project" value="TreeGrafter"/>
</dbReference>
<feature type="transmembrane region" description="Helical" evidence="16">
    <location>
        <begin position="361"/>
        <end position="380"/>
    </location>
</feature>
<feature type="transmembrane region" description="Helical" evidence="16">
    <location>
        <begin position="1131"/>
        <end position="1153"/>
    </location>
</feature>
<feature type="binding site" evidence="14">
    <location>
        <position position="812"/>
    </location>
    <ligand>
        <name>ATP</name>
        <dbReference type="ChEBI" id="CHEBI:30616"/>
    </ligand>
</feature>
<dbReference type="NCBIfam" id="TIGR01652">
    <property type="entry name" value="ATPase-Plipid"/>
    <property type="match status" value="1"/>
</dbReference>
<keyword evidence="7 15" id="KW-0460">Magnesium</keyword>
<sequence length="1232" mass="137767">MGTQMRPPSRSADGEPAKGSTLFHPTETTEQEQTQRGLSRLASRWLQYASTSVVNKFNHVRGALLQTQNASHGNSERHIHLDSFPPTVLRDRGTEKFFANNKIRSSRYTVWNFLPRQLIAQFSKLGNFYFLCVSIVQMIPSVSTTGRYTTLIPLSIFVGISIWREGYDDFRRLRLDREENNRLASVRRTRSTTSPVEEADSEISELWSESTWQDIQVGDILRVQEGEAIPADLVLLNVDNPSGLAYVETMALDGETGLKSRQAPTALTSNSGHDGTFRSKAHFVIETPNLDLYKFEGKVNIADTVIPLTNNEVIYRGSILRNTRQVIGIAVFTGEECKIRKNATKNPRIKAPALQAAVNRAVAYIACFVIVLSLICTGAYQVWKADVEKDAFYLSNASVGFFQLLASYFLMFNPIIPLALYISLEIVKGAQIGQLRDDIELYDEKSDTPLEPRTSTINEELGQVSYIFSDKTGTLTQNSMRLRKLSVAGTVWCHNSGARPAVNPETSGSVLEDQVKQAVATQQVISETDSDDTVKQKQFNDNELGDSKRLLELVQNKSHTIPAYQMQLFLLAIALCHTCLPQRNTGGKTDFHGMSADEIALVRAAQDLGYLLFDRTATSMTIRMTLPGSIPSYVDKIYEILDVVEFSSDRRRMSIITRMPDGRICVFCKGADTAMRDRLAPTFHASDISIGFEEGGDRRKSSRRGADTDLSEASASEKCFQHINDFANEGLRTLLYAYKYMDGESYASWRDSYQEAMTSLVDRQKLMDELGDRLEQDLELLGATGIEDRLQEGVPETIDKLRRANIKIWMLTGDKGGTAVNVGYACGLIKANSTKIFLDQQLGSLEQRVETAIQNVKSGISTHSVVIVDGQTLSTIEARPTERSLFLDLVTLVDSVICCRATPSQKTSVVKLVRKKVSHAITLAIGDGANDIAMIQEAHIGIGITGQEGRQAARASDYSIAQFRFLAKLLLVHGRWNYMRTCKYVLGTFWKEMMFYLTQALFQRWNGWTGTSLYEPWSLTLFQPLFTSFPVVCMGIFEKDLAASTLLAVPELYAQGQRNGGFNVKLYLWWTFMAASEAVIIFFTMLGLYGKATSTRDDGLYATGALTFTACVVIISIKMQVIELHNKTTTAVVAIGFSLGAWFIWMLAISAAYTDNTIYNVKGGLLVQFGRDWTWWLTLIAIVVAVTLYELVVSCLRRMFWPTDVDIFQEYERDLVLKERKGATTAKRGRSK</sequence>
<feature type="domain" description="P-type ATPase N-terminal" evidence="18">
    <location>
        <begin position="95"/>
        <end position="151"/>
    </location>
</feature>
<evidence type="ECO:0000256" key="1">
    <source>
        <dbReference type="ARBA" id="ARBA00004141"/>
    </source>
</evidence>
<evidence type="ECO:0000256" key="10">
    <source>
        <dbReference type="ARBA" id="ARBA00023136"/>
    </source>
</evidence>
<dbReference type="SUPFAM" id="SSF56784">
    <property type="entry name" value="HAD-like"/>
    <property type="match status" value="1"/>
</dbReference>
<dbReference type="EC" id="7.6.2.1" evidence="16"/>
<dbReference type="GO" id="GO:0005802">
    <property type="term" value="C:trans-Golgi network"/>
    <property type="evidence" value="ECO:0007669"/>
    <property type="project" value="TreeGrafter"/>
</dbReference>
<dbReference type="Gene3D" id="3.40.50.1000">
    <property type="entry name" value="HAD superfamily/HAD-like"/>
    <property type="match status" value="2"/>
</dbReference>
<feature type="binding site" evidence="15">
    <location>
        <position position="472"/>
    </location>
    <ligand>
        <name>Mg(2+)</name>
        <dbReference type="ChEBI" id="CHEBI:18420"/>
    </ligand>
</feature>
<dbReference type="InterPro" id="IPR006539">
    <property type="entry name" value="P-type_ATPase_IV"/>
</dbReference>
<evidence type="ECO:0000259" key="19">
    <source>
        <dbReference type="Pfam" id="PF16212"/>
    </source>
</evidence>
<dbReference type="PANTHER" id="PTHR24092">
    <property type="entry name" value="PROBABLE PHOSPHOLIPID-TRANSPORTING ATPASE"/>
    <property type="match status" value="1"/>
</dbReference>
<feature type="binding site" evidence="15">
    <location>
        <position position="927"/>
    </location>
    <ligand>
        <name>Mg(2+)</name>
        <dbReference type="ChEBI" id="CHEBI:18420"/>
    </ligand>
</feature>
<comment type="similarity">
    <text evidence="2 16">Belongs to the cation transport ATPase (P-type) (TC 3.A.3) family. Type IV subfamily.</text>
</comment>
<feature type="binding site" evidence="14">
    <location>
        <position position="732"/>
    </location>
    <ligand>
        <name>ATP</name>
        <dbReference type="ChEBI" id="CHEBI:30616"/>
    </ligand>
</feature>
<gene>
    <name evidence="20" type="primary">DNF3_1</name>
    <name evidence="20" type="ORF">H2200_003313</name>
</gene>
<feature type="binding site" evidence="14">
    <location>
        <position position="471"/>
    </location>
    <ligand>
        <name>ATP</name>
        <dbReference type="ChEBI" id="CHEBI:30616"/>
    </ligand>
</feature>
<dbReference type="InterPro" id="IPR032631">
    <property type="entry name" value="P-type_ATPase_N"/>
</dbReference>
<evidence type="ECO:0000256" key="6">
    <source>
        <dbReference type="ARBA" id="ARBA00022840"/>
    </source>
</evidence>
<feature type="binding site" evidence="14">
    <location>
        <position position="669"/>
    </location>
    <ligand>
        <name>ATP</name>
        <dbReference type="ChEBI" id="CHEBI:30616"/>
    </ligand>
</feature>
<feature type="domain" description="P-type ATPase C-terminal" evidence="19">
    <location>
        <begin position="953"/>
        <end position="1203"/>
    </location>
</feature>
<evidence type="ECO:0000259" key="18">
    <source>
        <dbReference type="Pfam" id="PF16209"/>
    </source>
</evidence>
<evidence type="ECO:0000256" key="3">
    <source>
        <dbReference type="ARBA" id="ARBA00022692"/>
    </source>
</evidence>
<dbReference type="GO" id="GO:0006892">
    <property type="term" value="P:post-Golgi vesicle-mediated transport"/>
    <property type="evidence" value="ECO:0007669"/>
    <property type="project" value="TreeGrafter"/>
</dbReference>
<feature type="binding site" evidence="14">
    <location>
        <position position="470"/>
    </location>
    <ligand>
        <name>ATP</name>
        <dbReference type="ChEBI" id="CHEBI:30616"/>
    </ligand>
</feature>
<dbReference type="FunFam" id="3.40.50.1000:FF:000172">
    <property type="entry name" value="Phospholipid-transporting ATPase"/>
    <property type="match status" value="1"/>
</dbReference>
<feature type="binding site" evidence="14">
    <location>
        <position position="814"/>
    </location>
    <ligand>
        <name>ATP</name>
        <dbReference type="ChEBI" id="CHEBI:30616"/>
    </ligand>
</feature>
<dbReference type="InterPro" id="IPR032630">
    <property type="entry name" value="P_typ_ATPase_c"/>
</dbReference>
<evidence type="ECO:0000256" key="4">
    <source>
        <dbReference type="ARBA" id="ARBA00022723"/>
    </source>
</evidence>
<dbReference type="InterPro" id="IPR036412">
    <property type="entry name" value="HAD-like_sf"/>
</dbReference>
<comment type="caution">
    <text evidence="20">The sequence shown here is derived from an EMBL/GenBank/DDBJ whole genome shotgun (WGS) entry which is preliminary data.</text>
</comment>
<evidence type="ECO:0000256" key="5">
    <source>
        <dbReference type="ARBA" id="ARBA00022741"/>
    </source>
</evidence>
<proteinExistence type="inferred from homology"/>
<protein>
    <recommendedName>
        <fullName evidence="16">Phospholipid-transporting ATPase</fullName>
        <ecNumber evidence="16">7.6.2.1</ecNumber>
    </recommendedName>
</protein>
<keyword evidence="5 14" id="KW-0547">Nucleotide-binding</keyword>
<feature type="binding site" evidence="14">
    <location>
        <position position="900"/>
    </location>
    <ligand>
        <name>ATP</name>
        <dbReference type="ChEBI" id="CHEBI:30616"/>
    </ligand>
</feature>
<evidence type="ECO:0000313" key="21">
    <source>
        <dbReference type="Proteomes" id="UP001172673"/>
    </source>
</evidence>
<feature type="transmembrane region" description="Helical" evidence="16">
    <location>
        <begin position="1067"/>
        <end position="1088"/>
    </location>
</feature>
<dbReference type="InterPro" id="IPR008250">
    <property type="entry name" value="ATPase_P-typ_transduc_dom_A_sf"/>
</dbReference>